<dbReference type="Pfam" id="PF00320">
    <property type="entry name" value="GATA"/>
    <property type="match status" value="1"/>
</dbReference>
<dbReference type="SMART" id="SM00401">
    <property type="entry name" value="ZnF_GATA"/>
    <property type="match status" value="1"/>
</dbReference>
<dbReference type="PANTHER" id="PTHR10071:SF281">
    <property type="entry name" value="BOX A-BINDING FACTOR-RELATED"/>
    <property type="match status" value="1"/>
</dbReference>
<accession>A0A177EHZ2</accession>
<feature type="domain" description="GATA-type" evidence="7">
    <location>
        <begin position="6"/>
        <end position="59"/>
    </location>
</feature>
<name>A0A177EHZ2_9MICR</name>
<evidence type="ECO:0000259" key="7">
    <source>
        <dbReference type="PROSITE" id="PS50114"/>
    </source>
</evidence>
<evidence type="ECO:0000256" key="6">
    <source>
        <dbReference type="PROSITE-ProRule" id="PRU00094"/>
    </source>
</evidence>
<dbReference type="InterPro" id="IPR013088">
    <property type="entry name" value="Znf_NHR/GATA"/>
</dbReference>
<dbReference type="GO" id="GO:0000978">
    <property type="term" value="F:RNA polymerase II cis-regulatory region sequence-specific DNA binding"/>
    <property type="evidence" value="ECO:0007669"/>
    <property type="project" value="TreeGrafter"/>
</dbReference>
<comment type="caution">
    <text evidence="8">The sequence shown here is derived from an EMBL/GenBank/DDBJ whole genome shotgun (WGS) entry which is preliminary data.</text>
</comment>
<dbReference type="GO" id="GO:0000981">
    <property type="term" value="F:DNA-binding transcription factor activity, RNA polymerase II-specific"/>
    <property type="evidence" value="ECO:0007669"/>
    <property type="project" value="TreeGrafter"/>
</dbReference>
<evidence type="ECO:0000256" key="5">
    <source>
        <dbReference type="ARBA" id="ARBA00023242"/>
    </source>
</evidence>
<dbReference type="GeneID" id="93648215"/>
<comment type="subcellular location">
    <subcellularLocation>
        <location evidence="1">Nucleus</location>
    </subcellularLocation>
</comment>
<dbReference type="InterPro" id="IPR000679">
    <property type="entry name" value="Znf_GATA"/>
</dbReference>
<dbReference type="EMBL" id="LTDL01000022">
    <property type="protein sequence ID" value="OAG31091.1"/>
    <property type="molecule type" value="Genomic_DNA"/>
</dbReference>
<evidence type="ECO:0000313" key="8">
    <source>
        <dbReference type="EMBL" id="OAG31091.1"/>
    </source>
</evidence>
<reference evidence="8 9" key="1">
    <citation type="submission" date="2016-02" db="EMBL/GenBank/DDBJ databases">
        <title>Discovery of a natural microsporidian pathogen with a broad tissue tropism in Caenorhabditis elegans.</title>
        <authorList>
            <person name="Luallen R.J."/>
            <person name="Reinke A.W."/>
            <person name="Tong L."/>
            <person name="Botts M.R."/>
            <person name="Felix M.-A."/>
            <person name="Troemel E.R."/>
        </authorList>
    </citation>
    <scope>NUCLEOTIDE SEQUENCE [LARGE SCALE GENOMIC DNA]</scope>
    <source>
        <strain evidence="8 9">JUm2807</strain>
    </source>
</reference>
<proteinExistence type="predicted"/>
<keyword evidence="9" id="KW-1185">Reference proteome</keyword>
<dbReference type="STRING" id="1805483.A0A177EHZ2"/>
<evidence type="ECO:0000256" key="3">
    <source>
        <dbReference type="ARBA" id="ARBA00022771"/>
    </source>
</evidence>
<dbReference type="GO" id="GO:0005634">
    <property type="term" value="C:nucleus"/>
    <property type="evidence" value="ECO:0007669"/>
    <property type="project" value="UniProtKB-SubCell"/>
</dbReference>
<keyword evidence="5" id="KW-0539">Nucleus</keyword>
<dbReference type="CDD" id="cd00202">
    <property type="entry name" value="ZnF_GATA"/>
    <property type="match status" value="1"/>
</dbReference>
<dbReference type="PANTHER" id="PTHR10071">
    <property type="entry name" value="TRANSCRIPTION FACTOR GATA FAMILY MEMBER"/>
    <property type="match status" value="1"/>
</dbReference>
<keyword evidence="4" id="KW-0862">Zinc</keyword>
<dbReference type="VEuPathDB" id="MicrosporidiaDB:NEDG_01865"/>
<dbReference type="GO" id="GO:0008270">
    <property type="term" value="F:zinc ion binding"/>
    <property type="evidence" value="ECO:0007669"/>
    <property type="project" value="UniProtKB-KW"/>
</dbReference>
<dbReference type="PROSITE" id="PS50114">
    <property type="entry name" value="GATA_ZN_FINGER_2"/>
    <property type="match status" value="1"/>
</dbReference>
<dbReference type="Proteomes" id="UP000185944">
    <property type="component" value="Unassembled WGS sequence"/>
</dbReference>
<dbReference type="RefSeq" id="XP_067544815.1">
    <property type="nucleotide sequence ID" value="XM_067689283.1"/>
</dbReference>
<dbReference type="InterPro" id="IPR039355">
    <property type="entry name" value="Transcription_factor_GATA"/>
</dbReference>
<dbReference type="PROSITE" id="PS00344">
    <property type="entry name" value="GATA_ZN_FINGER_1"/>
    <property type="match status" value="1"/>
</dbReference>
<evidence type="ECO:0000313" key="9">
    <source>
        <dbReference type="Proteomes" id="UP000185944"/>
    </source>
</evidence>
<organism evidence="8 9">
    <name type="scientific">Nematocida displodere</name>
    <dbReference type="NCBI Taxonomy" id="1805483"/>
    <lineage>
        <taxon>Eukaryota</taxon>
        <taxon>Fungi</taxon>
        <taxon>Fungi incertae sedis</taxon>
        <taxon>Microsporidia</taxon>
        <taxon>Nematocida</taxon>
    </lineage>
</organism>
<dbReference type="SUPFAM" id="SSF57716">
    <property type="entry name" value="Glucocorticoid receptor-like (DNA-binding domain)"/>
    <property type="match status" value="1"/>
</dbReference>
<evidence type="ECO:0000256" key="2">
    <source>
        <dbReference type="ARBA" id="ARBA00022723"/>
    </source>
</evidence>
<sequence>MIKYKKGSSITCENCKTNITPLWRRSETGNYLCNACGLYLKIHKKNRPVKFMCKEIKHRQRQPVVRLLADGLIETYDIACNEISMQNPLYEEEAKLDDWLVINYTEEEIEALSGLVMLTDARQG</sequence>
<keyword evidence="3 6" id="KW-0863">Zinc-finger</keyword>
<dbReference type="PRINTS" id="PR00619">
    <property type="entry name" value="GATAZNFINGER"/>
</dbReference>
<gene>
    <name evidence="8" type="ORF">NEDG_01865</name>
</gene>
<dbReference type="OrthoDB" id="515401at2759"/>
<protein>
    <recommendedName>
        <fullName evidence="7">GATA-type domain-containing protein</fullName>
    </recommendedName>
</protein>
<dbReference type="GO" id="GO:0000122">
    <property type="term" value="P:negative regulation of transcription by RNA polymerase II"/>
    <property type="evidence" value="ECO:0007669"/>
    <property type="project" value="TreeGrafter"/>
</dbReference>
<keyword evidence="2" id="KW-0479">Metal-binding</keyword>
<dbReference type="GO" id="GO:0045944">
    <property type="term" value="P:positive regulation of transcription by RNA polymerase II"/>
    <property type="evidence" value="ECO:0007669"/>
    <property type="project" value="TreeGrafter"/>
</dbReference>
<evidence type="ECO:0000256" key="1">
    <source>
        <dbReference type="ARBA" id="ARBA00004123"/>
    </source>
</evidence>
<dbReference type="AlphaFoldDB" id="A0A177EHZ2"/>
<evidence type="ECO:0000256" key="4">
    <source>
        <dbReference type="ARBA" id="ARBA00022833"/>
    </source>
</evidence>
<dbReference type="Gene3D" id="3.30.50.10">
    <property type="entry name" value="Erythroid Transcription Factor GATA-1, subunit A"/>
    <property type="match status" value="1"/>
</dbReference>